<dbReference type="Pfam" id="PF13649">
    <property type="entry name" value="Methyltransf_25"/>
    <property type="match status" value="1"/>
</dbReference>
<keyword evidence="2 4" id="KW-0808">Transferase</keyword>
<dbReference type="EC" id="2.1.1.-" evidence="4"/>
<reference evidence="4 5" key="1">
    <citation type="journal article" date="2024" name="Int. J. Mol. Sci.">
        <title>Exploration of Alicyclobacillus spp. Genome in Search of Antibiotic Resistance.</title>
        <authorList>
            <person name="Bucka-Kolendo J."/>
            <person name="Kiousi D.E."/>
            <person name="Dekowska A."/>
            <person name="Mikolajczuk-Szczyrba A."/>
            <person name="Karadedos D.M."/>
            <person name="Michael P."/>
            <person name="Galanis A."/>
            <person name="Sokolowska B."/>
        </authorList>
    </citation>
    <scope>NUCLEOTIDE SEQUENCE [LARGE SCALE GENOMIC DNA]</scope>
    <source>
        <strain evidence="4 5">KKP 3000</strain>
    </source>
</reference>
<keyword evidence="1 4" id="KW-0489">Methyltransferase</keyword>
<dbReference type="InterPro" id="IPR041698">
    <property type="entry name" value="Methyltransf_25"/>
</dbReference>
<dbReference type="Proteomes" id="UP001579974">
    <property type="component" value="Unassembled WGS sequence"/>
</dbReference>
<accession>A0ABV5AGK9</accession>
<gene>
    <name evidence="4" type="ORF">KKP3000_000150</name>
</gene>
<dbReference type="InterPro" id="IPR029063">
    <property type="entry name" value="SAM-dependent_MTases_sf"/>
</dbReference>
<name>A0ABV5AGK9_9BACL</name>
<evidence type="ECO:0000259" key="3">
    <source>
        <dbReference type="Pfam" id="PF13649"/>
    </source>
</evidence>
<dbReference type="GO" id="GO:0032259">
    <property type="term" value="P:methylation"/>
    <property type="evidence" value="ECO:0007669"/>
    <property type="project" value="UniProtKB-KW"/>
</dbReference>
<organism evidence="4 5">
    <name type="scientific">Alicyclobacillus fastidiosus</name>
    <dbReference type="NCBI Taxonomy" id="392011"/>
    <lineage>
        <taxon>Bacteria</taxon>
        <taxon>Bacillati</taxon>
        <taxon>Bacillota</taxon>
        <taxon>Bacilli</taxon>
        <taxon>Bacillales</taxon>
        <taxon>Alicyclobacillaceae</taxon>
        <taxon>Alicyclobacillus</taxon>
    </lineage>
</organism>
<dbReference type="GO" id="GO:0008168">
    <property type="term" value="F:methyltransferase activity"/>
    <property type="evidence" value="ECO:0007669"/>
    <property type="project" value="UniProtKB-KW"/>
</dbReference>
<evidence type="ECO:0000256" key="2">
    <source>
        <dbReference type="ARBA" id="ARBA00022679"/>
    </source>
</evidence>
<comment type="caution">
    <text evidence="4">The sequence shown here is derived from an EMBL/GenBank/DDBJ whole genome shotgun (WGS) entry which is preliminary data.</text>
</comment>
<feature type="domain" description="Methyltransferase" evidence="3">
    <location>
        <begin position="53"/>
        <end position="143"/>
    </location>
</feature>
<dbReference type="Gene3D" id="3.40.50.150">
    <property type="entry name" value="Vaccinia Virus protein VP39"/>
    <property type="match status" value="1"/>
</dbReference>
<dbReference type="RefSeq" id="WP_275472972.1">
    <property type="nucleotide sequence ID" value="NZ_CP162940.1"/>
</dbReference>
<evidence type="ECO:0000313" key="5">
    <source>
        <dbReference type="Proteomes" id="UP001579974"/>
    </source>
</evidence>
<dbReference type="PANTHER" id="PTHR43861">
    <property type="entry name" value="TRANS-ACONITATE 2-METHYLTRANSFERASE-RELATED"/>
    <property type="match status" value="1"/>
</dbReference>
<proteinExistence type="predicted"/>
<dbReference type="PANTHER" id="PTHR43861:SF1">
    <property type="entry name" value="TRANS-ACONITATE 2-METHYLTRANSFERASE"/>
    <property type="match status" value="1"/>
</dbReference>
<sequence length="216" mass="24193">MTVSMSPDEIRKNYDKIADFYEHGRSKTIGLNHVNQFLSFLPHHSNHLNPPSVLDIGCGTGIPLTRHLVSYGARVTGLDISAKMLEKARQIIPEVTFIRSDITSCMINSNFDGVLAWDSLFHIPLEKQINTLKKVIRLLRPNGVALFTTGGQHGELVSEMFGQKFYYSSLSKRQYEATLAEENCQVLYNEIDDPSGHGHRVICCKKNGVTQGNKTT</sequence>
<evidence type="ECO:0000313" key="4">
    <source>
        <dbReference type="EMBL" id="MFB5191378.1"/>
    </source>
</evidence>
<keyword evidence="5" id="KW-1185">Reference proteome</keyword>
<protein>
    <submittedName>
        <fullName evidence="4">Class I SAM-dependent methyltransferase</fullName>
        <ecNumber evidence="4">2.1.1.-</ecNumber>
    </submittedName>
</protein>
<evidence type="ECO:0000256" key="1">
    <source>
        <dbReference type="ARBA" id="ARBA00022603"/>
    </source>
</evidence>
<dbReference type="EMBL" id="JBDXSU010000011">
    <property type="protein sequence ID" value="MFB5191378.1"/>
    <property type="molecule type" value="Genomic_DNA"/>
</dbReference>
<dbReference type="SUPFAM" id="SSF53335">
    <property type="entry name" value="S-adenosyl-L-methionine-dependent methyltransferases"/>
    <property type="match status" value="1"/>
</dbReference>
<dbReference type="CDD" id="cd02440">
    <property type="entry name" value="AdoMet_MTases"/>
    <property type="match status" value="1"/>
</dbReference>